<dbReference type="PROSITE" id="PS51318">
    <property type="entry name" value="TAT"/>
    <property type="match status" value="1"/>
</dbReference>
<dbReference type="InterPro" id="IPR034279">
    <property type="entry name" value="CuRO_3_CopA"/>
</dbReference>
<keyword evidence="2" id="KW-0560">Oxidoreductase</keyword>
<dbReference type="EMBL" id="CP015285">
    <property type="protein sequence ID" value="ANC91581.1"/>
    <property type="molecule type" value="Genomic_DNA"/>
</dbReference>
<dbReference type="InterPro" id="IPR011706">
    <property type="entry name" value="Cu-oxidase_C"/>
</dbReference>
<keyword evidence="9" id="KW-1185">Reference proteome</keyword>
<evidence type="ECO:0000256" key="2">
    <source>
        <dbReference type="ARBA" id="ARBA00023002"/>
    </source>
</evidence>
<name>A0A168Y546_9PROT</name>
<reference evidence="8 9" key="1">
    <citation type="journal article" date="2013" name="Int. J. Syst. Evol. Microbiol.">
        <title>Azospirillum humicireducens sp. nov., a nitrogen-fixing bacterium isolated from a microbial fuel cell.</title>
        <authorList>
            <person name="Zhou S."/>
            <person name="Han L."/>
            <person name="Wang Y."/>
            <person name="Yang G."/>
            <person name="Zhuang L."/>
            <person name="Hu P."/>
        </authorList>
    </citation>
    <scope>NUCLEOTIDE SEQUENCE [LARGE SCALE GENOMIC DNA]</scope>
    <source>
        <strain evidence="8 9">SgZ-5</strain>
    </source>
</reference>
<dbReference type="Pfam" id="PF00394">
    <property type="entry name" value="Cu-oxidase"/>
    <property type="match status" value="1"/>
</dbReference>
<dbReference type="InterPro" id="IPR008972">
    <property type="entry name" value="Cupredoxin"/>
</dbReference>
<dbReference type="InterPro" id="IPR002355">
    <property type="entry name" value="Cu_oxidase_Cu_BS"/>
</dbReference>
<dbReference type="InterPro" id="IPR001117">
    <property type="entry name" value="Cu-oxidase_2nd"/>
</dbReference>
<evidence type="ECO:0000259" key="7">
    <source>
        <dbReference type="Pfam" id="PF07732"/>
    </source>
</evidence>
<evidence type="ECO:0000259" key="6">
    <source>
        <dbReference type="Pfam" id="PF07731"/>
    </source>
</evidence>
<dbReference type="PROSITE" id="PS00080">
    <property type="entry name" value="MULTICOPPER_OXIDASE2"/>
    <property type="match status" value="1"/>
</dbReference>
<protein>
    <submittedName>
        <fullName evidence="8">Multicopper oxidase family protein</fullName>
    </submittedName>
</protein>
<proteinExistence type="predicted"/>
<feature type="domain" description="Plastocyanin-like" evidence="5">
    <location>
        <begin position="219"/>
        <end position="317"/>
    </location>
</feature>
<dbReference type="PANTHER" id="PTHR11709">
    <property type="entry name" value="MULTI-COPPER OXIDASE"/>
    <property type="match status" value="1"/>
</dbReference>
<dbReference type="RefSeq" id="WP_063634678.1">
    <property type="nucleotide sequence ID" value="NZ_CP015285.1"/>
</dbReference>
<keyword evidence="4" id="KW-0732">Signal</keyword>
<keyword evidence="3" id="KW-0186">Copper</keyword>
<dbReference type="CDD" id="cd13887">
    <property type="entry name" value="CuRO_2_MCO_like_2"/>
    <property type="match status" value="1"/>
</dbReference>
<dbReference type="PANTHER" id="PTHR11709:SF394">
    <property type="entry name" value="FI03373P-RELATED"/>
    <property type="match status" value="1"/>
</dbReference>
<evidence type="ECO:0000256" key="4">
    <source>
        <dbReference type="SAM" id="SignalP"/>
    </source>
</evidence>
<feature type="domain" description="Plastocyanin-like" evidence="7">
    <location>
        <begin position="71"/>
        <end position="155"/>
    </location>
</feature>
<feature type="chain" id="PRO_5007901061" evidence="4">
    <location>
        <begin position="33"/>
        <end position="489"/>
    </location>
</feature>
<dbReference type="InterPro" id="IPR006311">
    <property type="entry name" value="TAT_signal"/>
</dbReference>
<organism evidence="8 9">
    <name type="scientific">Azospirillum humicireducens</name>
    <dbReference type="NCBI Taxonomy" id="1226968"/>
    <lineage>
        <taxon>Bacteria</taxon>
        <taxon>Pseudomonadati</taxon>
        <taxon>Pseudomonadota</taxon>
        <taxon>Alphaproteobacteria</taxon>
        <taxon>Rhodospirillales</taxon>
        <taxon>Azospirillaceae</taxon>
        <taxon>Azospirillum</taxon>
    </lineage>
</organism>
<dbReference type="Proteomes" id="UP000077405">
    <property type="component" value="Chromosome"/>
</dbReference>
<dbReference type="Pfam" id="PF07732">
    <property type="entry name" value="Cu-oxidase_3"/>
    <property type="match status" value="1"/>
</dbReference>
<dbReference type="SUPFAM" id="SSF49503">
    <property type="entry name" value="Cupredoxins"/>
    <property type="match status" value="3"/>
</dbReference>
<evidence type="ECO:0000313" key="8">
    <source>
        <dbReference type="EMBL" id="ANC91581.1"/>
    </source>
</evidence>
<dbReference type="STRING" id="1226968.A6A40_06520"/>
<evidence type="ECO:0000256" key="3">
    <source>
        <dbReference type="ARBA" id="ARBA00023008"/>
    </source>
</evidence>
<dbReference type="InterPro" id="IPR011707">
    <property type="entry name" value="Cu-oxidase-like_N"/>
</dbReference>
<accession>A0A168Y546</accession>
<dbReference type="CDD" id="cd13865">
    <property type="entry name" value="CuRO_1_LCC_like_3"/>
    <property type="match status" value="1"/>
</dbReference>
<evidence type="ECO:0000313" key="9">
    <source>
        <dbReference type="Proteomes" id="UP000077405"/>
    </source>
</evidence>
<dbReference type="KEGG" id="ahu:A6A40_06520"/>
<gene>
    <name evidence="8" type="ORF">A6A40_06520</name>
</gene>
<dbReference type="GO" id="GO:0016491">
    <property type="term" value="F:oxidoreductase activity"/>
    <property type="evidence" value="ECO:0007669"/>
    <property type="project" value="UniProtKB-KW"/>
</dbReference>
<dbReference type="Gene3D" id="2.60.40.420">
    <property type="entry name" value="Cupredoxins - blue copper proteins"/>
    <property type="match status" value="3"/>
</dbReference>
<dbReference type="AlphaFoldDB" id="A0A168Y546"/>
<keyword evidence="1" id="KW-0479">Metal-binding</keyword>
<dbReference type="InterPro" id="IPR045087">
    <property type="entry name" value="Cu-oxidase_fam"/>
</dbReference>
<dbReference type="Pfam" id="PF07731">
    <property type="entry name" value="Cu-oxidase_2"/>
    <property type="match status" value="1"/>
</dbReference>
<feature type="domain" description="Plastocyanin-like" evidence="6">
    <location>
        <begin position="373"/>
        <end position="486"/>
    </location>
</feature>
<dbReference type="GO" id="GO:0005507">
    <property type="term" value="F:copper ion binding"/>
    <property type="evidence" value="ECO:0007669"/>
    <property type="project" value="InterPro"/>
</dbReference>
<evidence type="ECO:0000256" key="1">
    <source>
        <dbReference type="ARBA" id="ARBA00022723"/>
    </source>
</evidence>
<feature type="signal peptide" evidence="4">
    <location>
        <begin position="1"/>
        <end position="32"/>
    </location>
</feature>
<evidence type="ECO:0000259" key="5">
    <source>
        <dbReference type="Pfam" id="PF00394"/>
    </source>
</evidence>
<dbReference type="OrthoDB" id="9757546at2"/>
<sequence>MTLALSRRRLLSTAMAGGCAALLPAFPRSVLAAAPAKDRPIRLTIERRTLDVNGKAASVFGIRQPDGTHGLVLDPGRRFLVDLANRAGEEAVIHWHGQTPPHAQDGVADINRPTIRDGGSASYDFAPRTGTHWMHSHHGLQEQLLMAAPLVVRGPDDVRADEQEVTVLLHDFTFRDPAEVLASLTGSAGGTGHGGHGQMGHGSHGSMGHGAMNHGGMAMDLNDVEYDAYLANDRTLADPEVVRVERGGRVRLRVINGATSTAFHLDLGRLTGEVVAADGNPVHPVIGNRFGISMGQRLDIRLTLPADGGAFPILALREGAMQRTGIVLATPGAIVQRVAEQGEAATEALDLSLERRLVAEQSLGTRAADRTARVRLTGSMTPYVWSLDDRTFGTHAPLTVRQGQRVELTFENPSMMAHPMHLHGHHFQVVAIDGRPVVGAVRDTVLVPTMGSVTVAFDADNPGRWPLHCHNLLHMATGMMTEVVVEGVG</sequence>
<dbReference type="PROSITE" id="PS00079">
    <property type="entry name" value="MULTICOPPER_OXIDASE1"/>
    <property type="match status" value="1"/>
</dbReference>
<dbReference type="InterPro" id="IPR033138">
    <property type="entry name" value="Cu_oxidase_CS"/>
</dbReference>
<dbReference type="CDD" id="cd13896">
    <property type="entry name" value="CuRO_3_CopA"/>
    <property type="match status" value="1"/>
</dbReference>